<evidence type="ECO:0000256" key="7">
    <source>
        <dbReference type="ARBA" id="ARBA00056573"/>
    </source>
</evidence>
<dbReference type="AlphaFoldDB" id="A0A840MIX1"/>
<keyword evidence="4 9" id="KW-0460">Magnesium</keyword>
<dbReference type="SFLD" id="SFLDG01129">
    <property type="entry name" value="C1.5:_HAD__Beta-PGM__Phosphata"/>
    <property type="match status" value="1"/>
</dbReference>
<evidence type="ECO:0000256" key="8">
    <source>
        <dbReference type="ARBA" id="ARBA00066472"/>
    </source>
</evidence>
<dbReference type="NCBIfam" id="TIGR01509">
    <property type="entry name" value="HAD-SF-IA-v3"/>
    <property type="match status" value="1"/>
</dbReference>
<feature type="active site" description="Nucleophile" evidence="9">
    <location>
        <position position="14"/>
    </location>
</feature>
<dbReference type="RefSeq" id="WP_184038126.1">
    <property type="nucleotide sequence ID" value="NZ_JACHHY010000010.1"/>
</dbReference>
<dbReference type="GO" id="GO:0008967">
    <property type="term" value="F:phosphoglycolate phosphatase activity"/>
    <property type="evidence" value="ECO:0007669"/>
    <property type="project" value="TreeGrafter"/>
</dbReference>
<keyword evidence="5 9" id="KW-0704">Schiff base</keyword>
<dbReference type="HAMAP" id="MF_01375">
    <property type="entry name" value="PhnX"/>
    <property type="match status" value="1"/>
</dbReference>
<comment type="catalytic activity">
    <reaction evidence="6 9">
        <text>phosphonoacetaldehyde + H2O = acetaldehyde + phosphate + H(+)</text>
        <dbReference type="Rhea" id="RHEA:18905"/>
        <dbReference type="ChEBI" id="CHEBI:15343"/>
        <dbReference type="ChEBI" id="CHEBI:15377"/>
        <dbReference type="ChEBI" id="CHEBI:15378"/>
        <dbReference type="ChEBI" id="CHEBI:43474"/>
        <dbReference type="ChEBI" id="CHEBI:58383"/>
        <dbReference type="EC" id="3.11.1.1"/>
    </reaction>
</comment>
<dbReference type="GO" id="GO:0000287">
    <property type="term" value="F:magnesium ion binding"/>
    <property type="evidence" value="ECO:0007669"/>
    <property type="project" value="UniProtKB-UniRule"/>
</dbReference>
<dbReference type="EC" id="3.11.1.1" evidence="8 9"/>
<evidence type="ECO:0000256" key="9">
    <source>
        <dbReference type="HAMAP-Rule" id="MF_01375"/>
    </source>
</evidence>
<evidence type="ECO:0000256" key="5">
    <source>
        <dbReference type="ARBA" id="ARBA00023270"/>
    </source>
</evidence>
<keyword evidence="3 9" id="KW-0378">Hydrolase</keyword>
<dbReference type="InterPro" id="IPR006439">
    <property type="entry name" value="HAD-SF_hydro_IA"/>
</dbReference>
<dbReference type="InterPro" id="IPR050155">
    <property type="entry name" value="HAD-like_hydrolase_sf"/>
</dbReference>
<comment type="similarity">
    <text evidence="9">Belongs to the HAD-like hydrolase superfamily. PhnX family.</text>
</comment>
<dbReference type="PANTHER" id="PTHR43434">
    <property type="entry name" value="PHOSPHOGLYCOLATE PHOSPHATASE"/>
    <property type="match status" value="1"/>
</dbReference>
<comment type="subunit">
    <text evidence="1 9">Homodimer.</text>
</comment>
<feature type="binding site" evidence="9">
    <location>
        <position position="16"/>
    </location>
    <ligand>
        <name>Mg(2+)</name>
        <dbReference type="ChEBI" id="CHEBI:18420"/>
    </ligand>
</feature>
<dbReference type="InterPro" id="IPR023214">
    <property type="entry name" value="HAD_sf"/>
</dbReference>
<dbReference type="SFLD" id="SFLDF00038">
    <property type="entry name" value="phosphonoacetaldehyde_hydrolas"/>
    <property type="match status" value="1"/>
</dbReference>
<dbReference type="SUPFAM" id="SSF56784">
    <property type="entry name" value="HAD-like"/>
    <property type="match status" value="1"/>
</dbReference>
<dbReference type="SFLD" id="SFLDG01135">
    <property type="entry name" value="C1.5.6:_HAD__Beta-PGM__Phospha"/>
    <property type="match status" value="1"/>
</dbReference>
<proteinExistence type="inferred from homology"/>
<feature type="binding site" evidence="9">
    <location>
        <position position="189"/>
    </location>
    <ligand>
        <name>Mg(2+)</name>
        <dbReference type="ChEBI" id="CHEBI:18420"/>
    </ligand>
</feature>
<dbReference type="GO" id="GO:0050194">
    <property type="term" value="F:phosphonoacetaldehyde hydrolase activity"/>
    <property type="evidence" value="ECO:0007669"/>
    <property type="project" value="UniProtKB-UniRule"/>
</dbReference>
<evidence type="ECO:0000256" key="6">
    <source>
        <dbReference type="ARBA" id="ARBA00052005"/>
    </source>
</evidence>
<gene>
    <name evidence="9" type="primary">phnX</name>
    <name evidence="10" type="ORF">HNQ59_001889</name>
</gene>
<dbReference type="SFLD" id="SFLDS00003">
    <property type="entry name" value="Haloacid_Dehalogenase"/>
    <property type="match status" value="1"/>
</dbReference>
<dbReference type="Gene3D" id="1.10.150.240">
    <property type="entry name" value="Putative phosphatase, domain 2"/>
    <property type="match status" value="1"/>
</dbReference>
<dbReference type="Proteomes" id="UP000575898">
    <property type="component" value="Unassembled WGS sequence"/>
</dbReference>
<evidence type="ECO:0000313" key="11">
    <source>
        <dbReference type="Proteomes" id="UP000575898"/>
    </source>
</evidence>
<feature type="binding site" evidence="9">
    <location>
        <position position="14"/>
    </location>
    <ligand>
        <name>Mg(2+)</name>
        <dbReference type="ChEBI" id="CHEBI:18420"/>
    </ligand>
</feature>
<dbReference type="GO" id="GO:0005829">
    <property type="term" value="C:cytosol"/>
    <property type="evidence" value="ECO:0007669"/>
    <property type="project" value="TreeGrafter"/>
</dbReference>
<dbReference type="Gene3D" id="3.40.50.1000">
    <property type="entry name" value="HAD superfamily/HAD-like"/>
    <property type="match status" value="1"/>
</dbReference>
<evidence type="ECO:0000256" key="2">
    <source>
        <dbReference type="ARBA" id="ARBA00022723"/>
    </source>
</evidence>
<dbReference type="PANTHER" id="PTHR43434:SF19">
    <property type="entry name" value="PHOSPHONOACETALDEHYDE HYDROLASE"/>
    <property type="match status" value="1"/>
</dbReference>
<name>A0A840MIX1_9PROT</name>
<organism evidence="10 11">
    <name type="scientific">Chitinivorax tropicus</name>
    <dbReference type="NCBI Taxonomy" id="714531"/>
    <lineage>
        <taxon>Bacteria</taxon>
        <taxon>Pseudomonadati</taxon>
        <taxon>Pseudomonadota</taxon>
        <taxon>Betaproteobacteria</taxon>
        <taxon>Chitinivorax</taxon>
    </lineage>
</organism>
<dbReference type="Pfam" id="PF00702">
    <property type="entry name" value="Hydrolase"/>
    <property type="match status" value="1"/>
</dbReference>
<dbReference type="InterPro" id="IPR036412">
    <property type="entry name" value="HAD-like_sf"/>
</dbReference>
<dbReference type="GO" id="GO:0006281">
    <property type="term" value="P:DNA repair"/>
    <property type="evidence" value="ECO:0007669"/>
    <property type="project" value="TreeGrafter"/>
</dbReference>
<dbReference type="EMBL" id="JACHHY010000010">
    <property type="protein sequence ID" value="MBB5018598.1"/>
    <property type="molecule type" value="Genomic_DNA"/>
</dbReference>
<dbReference type="FunFam" id="1.10.150.240:FF:000006">
    <property type="entry name" value="Phosphonoacetaldehyde hydrolase"/>
    <property type="match status" value="1"/>
</dbReference>
<sequence length="275" mass="29668">MSTRYQQLEAVIFDWAGTVVDFGSFAPTRVLLDVFASVGVPVTLEEARVPMGLAKWDHIQALGQLPTVAERWQQQMGRPMTDADVDRLYHQFLPLQVKQVGDYSQLIPGALETIQTLRREGLKIGSCSGYPRVVMDALLPIAAARGYQPDHTVATDDLPAGGRPGPWMALANVLALGIGDVRHCVKVDDTVPGIEEGLRAGMWTVGLAASGNAVGLTAEAWFALTPAQQAERRAPAVAQLKQAGAHFVIDTLNDLPEVLDWIDQQLRKGAVVTGA</sequence>
<dbReference type="CDD" id="cd02586">
    <property type="entry name" value="HAD_PHN"/>
    <property type="match status" value="1"/>
</dbReference>
<evidence type="ECO:0000256" key="4">
    <source>
        <dbReference type="ARBA" id="ARBA00022842"/>
    </source>
</evidence>
<comment type="caution">
    <text evidence="10">The sequence shown here is derived from an EMBL/GenBank/DDBJ whole genome shotgun (WGS) entry which is preliminary data.</text>
</comment>
<accession>A0A840MIX1</accession>
<reference evidence="10 11" key="1">
    <citation type="submission" date="2020-08" db="EMBL/GenBank/DDBJ databases">
        <title>Genomic Encyclopedia of Type Strains, Phase IV (KMG-IV): sequencing the most valuable type-strain genomes for metagenomic binning, comparative biology and taxonomic classification.</title>
        <authorList>
            <person name="Goeker M."/>
        </authorList>
    </citation>
    <scope>NUCLEOTIDE SEQUENCE [LARGE SCALE GENOMIC DNA]</scope>
    <source>
        <strain evidence="10 11">DSM 27165</strain>
    </source>
</reference>
<keyword evidence="2 9" id="KW-0479">Metal-binding</keyword>
<evidence type="ECO:0000256" key="3">
    <source>
        <dbReference type="ARBA" id="ARBA00022801"/>
    </source>
</evidence>
<evidence type="ECO:0000313" key="10">
    <source>
        <dbReference type="EMBL" id="MBB5018598.1"/>
    </source>
</evidence>
<comment type="function">
    <text evidence="7 9">Involved in phosphonate degradation.</text>
</comment>
<comment type="cofactor">
    <cofactor evidence="9">
        <name>Mg(2+)</name>
        <dbReference type="ChEBI" id="CHEBI:18420"/>
    </cofactor>
    <text evidence="9">Binds 1 Mg(2+) ion per subunit.</text>
</comment>
<evidence type="ECO:0000256" key="1">
    <source>
        <dbReference type="ARBA" id="ARBA00011738"/>
    </source>
</evidence>
<keyword evidence="11" id="KW-1185">Reference proteome</keyword>
<dbReference type="NCBIfam" id="TIGR01422">
    <property type="entry name" value="phosphonatase"/>
    <property type="match status" value="1"/>
</dbReference>
<feature type="active site" description="Schiff-base intermediate with substrate" evidence="9">
    <location>
        <position position="55"/>
    </location>
</feature>
<dbReference type="InterPro" id="IPR023198">
    <property type="entry name" value="PGP-like_dom2"/>
</dbReference>
<dbReference type="GO" id="GO:0019700">
    <property type="term" value="P:organic phosphonate catabolic process"/>
    <property type="evidence" value="ECO:0007669"/>
    <property type="project" value="InterPro"/>
</dbReference>
<dbReference type="InterPro" id="IPR006323">
    <property type="entry name" value="Phosphonoacetald_hydro"/>
</dbReference>
<protein>
    <recommendedName>
        <fullName evidence="8 9">Phosphonoacetaldehyde hydrolase</fullName>
        <shortName evidence="9">Phosphonatase</shortName>
        <ecNumber evidence="8 9">3.11.1.1</ecNumber>
    </recommendedName>
    <alternativeName>
        <fullName evidence="9">Phosphonoacetaldehyde phosphonohydrolase</fullName>
    </alternativeName>
</protein>